<evidence type="ECO:0000256" key="6">
    <source>
        <dbReference type="PROSITE-ProRule" id="PRU00433"/>
    </source>
</evidence>
<keyword evidence="3 6" id="KW-0479">Metal-binding</keyword>
<proteinExistence type="predicted"/>
<name>A0ABT9FXY5_LEPDI</name>
<dbReference type="RefSeq" id="WP_305747667.1">
    <property type="nucleotide sequence ID" value="NZ_JAUZEE010000001.1"/>
</dbReference>
<reference evidence="10 11" key="1">
    <citation type="submission" date="2023-08" db="EMBL/GenBank/DDBJ databases">
        <authorList>
            <person name="Roldan D.M."/>
            <person name="Menes R.J."/>
        </authorList>
    </citation>
    <scope>NUCLEOTIDE SEQUENCE [LARGE SCALE GENOMIC DNA]</scope>
    <source>
        <strain evidence="10 11">CCM 2812</strain>
    </source>
</reference>
<dbReference type="InterPro" id="IPR036909">
    <property type="entry name" value="Cyt_c-like_dom_sf"/>
</dbReference>
<keyword evidence="2 6" id="KW-0349">Heme</keyword>
<feature type="chain" id="PRO_5045094823" evidence="8">
    <location>
        <begin position="24"/>
        <end position="347"/>
    </location>
</feature>
<evidence type="ECO:0000313" key="10">
    <source>
        <dbReference type="EMBL" id="MDP4299098.1"/>
    </source>
</evidence>
<gene>
    <name evidence="10" type="ORF">Q8X39_00485</name>
</gene>
<feature type="domain" description="Cytochrome c" evidence="9">
    <location>
        <begin position="48"/>
        <end position="133"/>
    </location>
</feature>
<protein>
    <submittedName>
        <fullName evidence="10">Cytochrome c</fullName>
    </submittedName>
</protein>
<keyword evidence="5 6" id="KW-0408">Iron</keyword>
<evidence type="ECO:0000256" key="3">
    <source>
        <dbReference type="ARBA" id="ARBA00022723"/>
    </source>
</evidence>
<dbReference type="PROSITE" id="PS51007">
    <property type="entry name" value="CYTC"/>
    <property type="match status" value="2"/>
</dbReference>
<evidence type="ECO:0000256" key="2">
    <source>
        <dbReference type="ARBA" id="ARBA00022617"/>
    </source>
</evidence>
<dbReference type="InterPro" id="IPR051811">
    <property type="entry name" value="Cytochrome_c550/c551-like"/>
</dbReference>
<evidence type="ECO:0000259" key="9">
    <source>
        <dbReference type="PROSITE" id="PS51007"/>
    </source>
</evidence>
<dbReference type="InterPro" id="IPR009056">
    <property type="entry name" value="Cyt_c-like_dom"/>
</dbReference>
<keyword evidence="11" id="KW-1185">Reference proteome</keyword>
<keyword evidence="4" id="KW-0249">Electron transport</keyword>
<evidence type="ECO:0000256" key="7">
    <source>
        <dbReference type="SAM" id="MobiDB-lite"/>
    </source>
</evidence>
<feature type="region of interest" description="Disordered" evidence="7">
    <location>
        <begin position="196"/>
        <end position="223"/>
    </location>
</feature>
<dbReference type="Pfam" id="PF13442">
    <property type="entry name" value="Cytochrome_CBB3"/>
    <property type="match status" value="2"/>
</dbReference>
<dbReference type="PANTHER" id="PTHR37823">
    <property type="entry name" value="CYTOCHROME C-553-LIKE"/>
    <property type="match status" value="1"/>
</dbReference>
<feature type="domain" description="Cytochrome c" evidence="9">
    <location>
        <begin position="256"/>
        <end position="343"/>
    </location>
</feature>
<evidence type="ECO:0000256" key="5">
    <source>
        <dbReference type="ARBA" id="ARBA00023004"/>
    </source>
</evidence>
<comment type="caution">
    <text evidence="10">The sequence shown here is derived from an EMBL/GenBank/DDBJ whole genome shotgun (WGS) entry which is preliminary data.</text>
</comment>
<organism evidence="10 11">
    <name type="scientific">Leptothrix discophora</name>
    <dbReference type="NCBI Taxonomy" id="89"/>
    <lineage>
        <taxon>Bacteria</taxon>
        <taxon>Pseudomonadati</taxon>
        <taxon>Pseudomonadota</taxon>
        <taxon>Betaproteobacteria</taxon>
        <taxon>Burkholderiales</taxon>
        <taxon>Sphaerotilaceae</taxon>
        <taxon>Leptothrix</taxon>
    </lineage>
</organism>
<dbReference type="PANTHER" id="PTHR37823:SF1">
    <property type="entry name" value="CYTOCHROME C-553-LIKE"/>
    <property type="match status" value="1"/>
</dbReference>
<evidence type="ECO:0000313" key="11">
    <source>
        <dbReference type="Proteomes" id="UP001235760"/>
    </source>
</evidence>
<accession>A0ABT9FXY5</accession>
<dbReference type="Proteomes" id="UP001235760">
    <property type="component" value="Unassembled WGS sequence"/>
</dbReference>
<evidence type="ECO:0000256" key="8">
    <source>
        <dbReference type="SAM" id="SignalP"/>
    </source>
</evidence>
<feature type="signal peptide" evidence="8">
    <location>
        <begin position="1"/>
        <end position="23"/>
    </location>
</feature>
<evidence type="ECO:0000256" key="4">
    <source>
        <dbReference type="ARBA" id="ARBA00022982"/>
    </source>
</evidence>
<keyword evidence="8" id="KW-0732">Signal</keyword>
<dbReference type="SUPFAM" id="SSF46626">
    <property type="entry name" value="Cytochrome c"/>
    <property type="match status" value="3"/>
</dbReference>
<keyword evidence="1" id="KW-0813">Transport</keyword>
<dbReference type="Gene3D" id="1.10.760.10">
    <property type="entry name" value="Cytochrome c-like domain"/>
    <property type="match status" value="2"/>
</dbReference>
<evidence type="ECO:0000256" key="1">
    <source>
        <dbReference type="ARBA" id="ARBA00022448"/>
    </source>
</evidence>
<dbReference type="EMBL" id="JAUZEE010000001">
    <property type="protein sequence ID" value="MDP4299098.1"/>
    <property type="molecule type" value="Genomic_DNA"/>
</dbReference>
<sequence length="347" mass="37607">MWRLARVLCAALLVGSMAAPAGALEAGTAVDPGDHDQAGAPEARAAEARHERGRRLYDGLCYFCHGYAGDARTLAATLLNPPPRDFTAPPELDAARVIAALRDGRPGSAMTSFGARLDDEAMAVLADYVVREFVQRRARRSRYHSVENGWPDHDRHAAAYPFADGRIGLDAPVEALDAGQRAGRALFLSACISCHDRSRQDDPGPAWQPRPLSYPRPGFEPGQHAVTASGQPLDAVSTPSIYARHDRAPVIPGLTRREREGEALFQANCAFCHGADATGRNWIGQFMEPPARDLTALSAAAKAPRHLRQVIRDGLVGTSMPAWREVFTRAQVEAVVAYLGRRLNPAR</sequence>